<dbReference type="GO" id="GO:0046872">
    <property type="term" value="F:metal ion binding"/>
    <property type="evidence" value="ECO:0007669"/>
    <property type="project" value="UniProtKB-KW"/>
</dbReference>
<dbReference type="InterPro" id="IPR036010">
    <property type="entry name" value="2Fe-2S_ferredoxin-like_sf"/>
</dbReference>
<feature type="domain" description="4Fe-4S ferredoxin-type" evidence="11">
    <location>
        <begin position="146"/>
        <end position="179"/>
    </location>
</feature>
<evidence type="ECO:0000259" key="13">
    <source>
        <dbReference type="PROSITE" id="PS51839"/>
    </source>
</evidence>
<dbReference type="InterPro" id="IPR000283">
    <property type="entry name" value="NADH_UbQ_OxRdtase_75kDa_su_CS"/>
</dbReference>
<feature type="domain" description="4Fe-4S His(Cys)3-ligated-type" evidence="13">
    <location>
        <begin position="89"/>
        <end position="128"/>
    </location>
</feature>
<evidence type="ECO:0000256" key="1">
    <source>
        <dbReference type="ARBA" id="ARBA00001966"/>
    </source>
</evidence>
<dbReference type="EMBL" id="CADCWF010000015">
    <property type="protein sequence ID" value="CAA9536565.1"/>
    <property type="molecule type" value="Genomic_DNA"/>
</dbReference>
<keyword evidence="2" id="KW-0004">4Fe-4S</keyword>
<keyword evidence="14" id="KW-0830">Ubiquinone</keyword>
<keyword evidence="5" id="KW-0479">Metal-binding</keyword>
<dbReference type="Pfam" id="PF22117">
    <property type="entry name" value="Fer4_Nqo3"/>
    <property type="match status" value="1"/>
</dbReference>
<evidence type="ECO:0000256" key="9">
    <source>
        <dbReference type="ARBA" id="ARBA00034078"/>
    </source>
</evidence>
<dbReference type="Pfam" id="PF13510">
    <property type="entry name" value="Fer2_4"/>
    <property type="match status" value="1"/>
</dbReference>
<evidence type="ECO:0000256" key="4">
    <source>
        <dbReference type="ARBA" id="ARBA00022719"/>
    </source>
</evidence>
<dbReference type="Gene3D" id="3.40.228.10">
    <property type="entry name" value="Dimethylsulfoxide Reductase, domain 2"/>
    <property type="match status" value="1"/>
</dbReference>
<evidence type="ECO:0000256" key="3">
    <source>
        <dbReference type="ARBA" id="ARBA00022714"/>
    </source>
</evidence>
<evidence type="ECO:0000256" key="8">
    <source>
        <dbReference type="ARBA" id="ARBA00023014"/>
    </source>
</evidence>
<dbReference type="AlphaFoldDB" id="A0A6J4TZD0"/>
<dbReference type="Pfam" id="PF10588">
    <property type="entry name" value="NADH-G_4Fe-4S_3"/>
    <property type="match status" value="1"/>
</dbReference>
<dbReference type="GO" id="GO:0016020">
    <property type="term" value="C:membrane"/>
    <property type="evidence" value="ECO:0007669"/>
    <property type="project" value="InterPro"/>
</dbReference>
<feature type="domain" description="4Fe-4S ferredoxin-type" evidence="11">
    <location>
        <begin position="191"/>
        <end position="220"/>
    </location>
</feature>
<dbReference type="InterPro" id="IPR006656">
    <property type="entry name" value="Mopterin_OxRdtase"/>
</dbReference>
<dbReference type="InterPro" id="IPR050123">
    <property type="entry name" value="Prok_molybdopt-oxidoreductase"/>
</dbReference>
<feature type="domain" description="4Fe-4S Mo/W bis-MGD-type" evidence="12">
    <location>
        <begin position="227"/>
        <end position="283"/>
    </location>
</feature>
<comment type="cofactor">
    <cofactor evidence="1">
        <name>[4Fe-4S] cluster</name>
        <dbReference type="ChEBI" id="CHEBI:49883"/>
    </cofactor>
</comment>
<dbReference type="Gene3D" id="3.40.50.740">
    <property type="match status" value="1"/>
</dbReference>
<dbReference type="SMART" id="SM00929">
    <property type="entry name" value="NADH-G_4Fe-4S_3"/>
    <property type="match status" value="1"/>
</dbReference>
<feature type="domain" description="2Fe-2S ferredoxin-type" evidence="10">
    <location>
        <begin position="10"/>
        <end position="89"/>
    </location>
</feature>
<keyword evidence="14" id="KW-0560">Oxidoreductase</keyword>
<evidence type="ECO:0000256" key="7">
    <source>
        <dbReference type="ARBA" id="ARBA00023004"/>
    </source>
</evidence>
<comment type="cofactor">
    <cofactor evidence="9">
        <name>[2Fe-2S] cluster</name>
        <dbReference type="ChEBI" id="CHEBI:190135"/>
    </cofactor>
</comment>
<gene>
    <name evidence="14" type="ORF">AVDCRST_MAG59-385</name>
</gene>
<dbReference type="SUPFAM" id="SSF54292">
    <property type="entry name" value="2Fe-2S ferredoxin-like"/>
    <property type="match status" value="1"/>
</dbReference>
<evidence type="ECO:0000259" key="10">
    <source>
        <dbReference type="PROSITE" id="PS51085"/>
    </source>
</evidence>
<dbReference type="GO" id="GO:0051537">
    <property type="term" value="F:2 iron, 2 sulfur cluster binding"/>
    <property type="evidence" value="ECO:0007669"/>
    <property type="project" value="UniProtKB-KW"/>
</dbReference>
<dbReference type="Pfam" id="PF04879">
    <property type="entry name" value="Molybdop_Fe4S4"/>
    <property type="match status" value="1"/>
</dbReference>
<dbReference type="PROSITE" id="PS00198">
    <property type="entry name" value="4FE4S_FER_1"/>
    <property type="match status" value="1"/>
</dbReference>
<name>A0A6J4TZD0_9BACT</name>
<dbReference type="GO" id="GO:0003954">
    <property type="term" value="F:NADH dehydrogenase activity"/>
    <property type="evidence" value="ECO:0007669"/>
    <property type="project" value="TreeGrafter"/>
</dbReference>
<evidence type="ECO:0000313" key="14">
    <source>
        <dbReference type="EMBL" id="CAA9536565.1"/>
    </source>
</evidence>
<dbReference type="PANTHER" id="PTHR43105:SF10">
    <property type="entry name" value="NADH-QUINONE OXIDOREDUCTASE SUBUNIT G"/>
    <property type="match status" value="1"/>
</dbReference>
<dbReference type="PROSITE" id="PS51379">
    <property type="entry name" value="4FE4S_FER_2"/>
    <property type="match status" value="2"/>
</dbReference>
<dbReference type="GO" id="GO:0048038">
    <property type="term" value="F:quinone binding"/>
    <property type="evidence" value="ECO:0007669"/>
    <property type="project" value="UniProtKB-KW"/>
</dbReference>
<keyword evidence="7" id="KW-0408">Iron</keyword>
<dbReference type="PROSITE" id="PS51839">
    <property type="entry name" value="4FE4S_HC3"/>
    <property type="match status" value="1"/>
</dbReference>
<proteinExistence type="predicted"/>
<keyword evidence="6" id="KW-0677">Repeat</keyword>
<dbReference type="PANTHER" id="PTHR43105">
    <property type="entry name" value="RESPIRATORY NITRATE REDUCTASE"/>
    <property type="match status" value="1"/>
</dbReference>
<dbReference type="CDD" id="cd00207">
    <property type="entry name" value="fer2"/>
    <property type="match status" value="1"/>
</dbReference>
<evidence type="ECO:0000256" key="6">
    <source>
        <dbReference type="ARBA" id="ARBA00022737"/>
    </source>
</evidence>
<dbReference type="PROSITE" id="PS00642">
    <property type="entry name" value="COMPLEX1_75K_2"/>
    <property type="match status" value="1"/>
</dbReference>
<dbReference type="EC" id="1.6.5.3" evidence="14"/>
<accession>A0A6J4TZD0</accession>
<evidence type="ECO:0000256" key="2">
    <source>
        <dbReference type="ARBA" id="ARBA00022485"/>
    </source>
</evidence>
<dbReference type="PROSITE" id="PS00641">
    <property type="entry name" value="COMPLEX1_75K_1"/>
    <property type="match status" value="1"/>
</dbReference>
<organism evidence="14">
    <name type="scientific">uncultured Thermomicrobiales bacterium</name>
    <dbReference type="NCBI Taxonomy" id="1645740"/>
    <lineage>
        <taxon>Bacteria</taxon>
        <taxon>Pseudomonadati</taxon>
        <taxon>Thermomicrobiota</taxon>
        <taxon>Thermomicrobia</taxon>
        <taxon>Thermomicrobiales</taxon>
        <taxon>environmental samples</taxon>
    </lineage>
</organism>
<dbReference type="InterPro" id="IPR017900">
    <property type="entry name" value="4Fe4S_Fe_S_CS"/>
</dbReference>
<keyword evidence="4" id="KW-0874">Quinone</keyword>
<dbReference type="InterPro" id="IPR006963">
    <property type="entry name" value="Mopterin_OxRdtase_4Fe-4S_dom"/>
</dbReference>
<dbReference type="SUPFAM" id="SSF53706">
    <property type="entry name" value="Formate dehydrogenase/DMSO reductase, domains 1-3"/>
    <property type="match status" value="1"/>
</dbReference>
<keyword evidence="3" id="KW-0001">2Fe-2S</keyword>
<dbReference type="InterPro" id="IPR001041">
    <property type="entry name" value="2Fe-2S_ferredoxin-type"/>
</dbReference>
<dbReference type="PROSITE" id="PS51085">
    <property type="entry name" value="2FE2S_FER_2"/>
    <property type="match status" value="1"/>
</dbReference>
<keyword evidence="8" id="KW-0411">Iron-sulfur</keyword>
<dbReference type="SUPFAM" id="SSF54862">
    <property type="entry name" value="4Fe-4S ferredoxins"/>
    <property type="match status" value="1"/>
</dbReference>
<dbReference type="GO" id="GO:0008137">
    <property type="term" value="F:NADH dehydrogenase (ubiquinone) activity"/>
    <property type="evidence" value="ECO:0007669"/>
    <property type="project" value="InterPro"/>
</dbReference>
<dbReference type="Gene3D" id="3.30.70.20">
    <property type="match status" value="1"/>
</dbReference>
<dbReference type="InterPro" id="IPR017896">
    <property type="entry name" value="4Fe4S_Fe-S-bd"/>
</dbReference>
<dbReference type="InterPro" id="IPR054351">
    <property type="entry name" value="NADH_UbQ_OxRdtase_ferredoxin"/>
</dbReference>
<dbReference type="Pfam" id="PF00384">
    <property type="entry name" value="Molybdopterin"/>
    <property type="match status" value="1"/>
</dbReference>
<dbReference type="GO" id="GO:0042773">
    <property type="term" value="P:ATP synthesis coupled electron transport"/>
    <property type="evidence" value="ECO:0007669"/>
    <property type="project" value="InterPro"/>
</dbReference>
<evidence type="ECO:0000259" key="11">
    <source>
        <dbReference type="PROSITE" id="PS51379"/>
    </source>
</evidence>
<reference evidence="14" key="1">
    <citation type="submission" date="2020-02" db="EMBL/GenBank/DDBJ databases">
        <authorList>
            <person name="Meier V. D."/>
        </authorList>
    </citation>
    <scope>NUCLEOTIDE SEQUENCE</scope>
    <source>
        <strain evidence="14">AVDCRST_MAG59</strain>
    </source>
</reference>
<sequence length="809" mass="87334">MVAPTRTEQKMVTGKINNLDVTVPAGTTILEAARMAGIEVPNLCYQPLLRAWGSCRICTVQILGKRGGLIESCATPLGEGMEVLTHSPEVMESRQFILQMYLIDHALDCPTCDKSGECYLQDNTYLHNVNANPYRRPKFNQPYVHFSELIDYKWDRCIMCNRCTRVCDEVIGVTAIESEFRSLEATIAPAFGEDLTETNCTHCGMCIAVCPVGALTDRHFGHHPWELDATETICGFCDVGCTLNVEANRGIVRRTTHLWERGVNHGYTCEYGRWGYEQVQHQNRLYYPIVRDHAAGLAYEVTWGDAVDLVAETFAHHQGEKFAALASPDNTVEEAYLLQQFTRAVMGSPNIDRLLTPSQIAVERAVEAGLGRDVANTNNMQEMFTDVKAGLVVGPSIGKTEPVASYWFYHSQIYREAKYAVISEDHYPLCNRAPIWLKPNRGTTATLLRGIARQVVELGLAGPGLDTASGRAGWEAAMADYGLERVAAETGCDPEAIKDAAILYATGGMGTAAAKPEGGFPAAVIYNTVAHLAEGEEDAGAVTAACIDLAIATGNLGRPGGGVANPRGPANYQGSTDMGAHPRLFPGGGSVADPELRARFEAAWLPRWGDRATTSNGFVPVRSLPQGPGLATDALVNAIDQGLVTAMYIENTLGGRSAEVHPRLMAALPKLQFLAVADFYADTPLGRLAHVTLPLSMSLEKDGSFVNFDRTVQRVRASVPPMGEAKSGVEIVSLVASRMGYGLEQRHPSLVMGEIARIVPGYGGVSYARLERHGLNVPTSTYVDAGTPILVPGEPGLGSLQPVLSGAGR</sequence>
<dbReference type="PROSITE" id="PS51669">
    <property type="entry name" value="4FE4S_MOW_BIS_MGD"/>
    <property type="match status" value="1"/>
</dbReference>
<dbReference type="Gene3D" id="2.20.25.90">
    <property type="entry name" value="ADC-like domains"/>
    <property type="match status" value="1"/>
</dbReference>
<evidence type="ECO:0000256" key="5">
    <source>
        <dbReference type="ARBA" id="ARBA00022723"/>
    </source>
</evidence>
<protein>
    <submittedName>
        <fullName evidence="14">NADH-ubiquinone oxidoreductase chain G</fullName>
        <ecNumber evidence="14">1.6.5.3</ecNumber>
    </submittedName>
</protein>
<dbReference type="FunFam" id="3.30.70.20:FF:000035">
    <property type="entry name" value="Iron hydrogenase 1"/>
    <property type="match status" value="1"/>
</dbReference>
<dbReference type="Gene3D" id="3.10.20.740">
    <property type="match status" value="1"/>
</dbReference>
<dbReference type="InterPro" id="IPR019574">
    <property type="entry name" value="NADH_UbQ_OxRdtase_Gsu_4Fe4S-bd"/>
</dbReference>
<dbReference type="GO" id="GO:0051539">
    <property type="term" value="F:4 iron, 4 sulfur cluster binding"/>
    <property type="evidence" value="ECO:0007669"/>
    <property type="project" value="UniProtKB-KW"/>
</dbReference>
<evidence type="ECO:0000259" key="12">
    <source>
        <dbReference type="PROSITE" id="PS51669"/>
    </source>
</evidence>